<dbReference type="AlphaFoldDB" id="A0AAN8P3Y8"/>
<comment type="caution">
    <text evidence="2">The sequence shown here is derived from an EMBL/GenBank/DDBJ whole genome shotgun (WGS) entry which is preliminary data.</text>
</comment>
<reference evidence="2 3" key="1">
    <citation type="submission" date="2023-10" db="EMBL/GenBank/DDBJ databases">
        <title>Genomes of two closely related lineages of the louse Polyplax serrata with different host specificities.</title>
        <authorList>
            <person name="Martinu J."/>
            <person name="Tarabai H."/>
            <person name="Stefka J."/>
            <person name="Hypsa V."/>
        </authorList>
    </citation>
    <scope>NUCLEOTIDE SEQUENCE [LARGE SCALE GENOMIC DNA]</scope>
    <source>
        <strain evidence="2">HR10_N</strain>
    </source>
</reference>
<dbReference type="Proteomes" id="UP001372834">
    <property type="component" value="Unassembled WGS sequence"/>
</dbReference>
<gene>
    <name evidence="2" type="ORF">RUM43_012363</name>
</gene>
<feature type="compositionally biased region" description="Basic and acidic residues" evidence="1">
    <location>
        <begin position="86"/>
        <end position="101"/>
    </location>
</feature>
<organism evidence="2 3">
    <name type="scientific">Polyplax serrata</name>
    <name type="common">Common mouse louse</name>
    <dbReference type="NCBI Taxonomy" id="468196"/>
    <lineage>
        <taxon>Eukaryota</taxon>
        <taxon>Metazoa</taxon>
        <taxon>Ecdysozoa</taxon>
        <taxon>Arthropoda</taxon>
        <taxon>Hexapoda</taxon>
        <taxon>Insecta</taxon>
        <taxon>Pterygota</taxon>
        <taxon>Neoptera</taxon>
        <taxon>Paraneoptera</taxon>
        <taxon>Psocodea</taxon>
        <taxon>Troctomorpha</taxon>
        <taxon>Phthiraptera</taxon>
        <taxon>Anoplura</taxon>
        <taxon>Polyplacidae</taxon>
        <taxon>Polyplax</taxon>
    </lineage>
</organism>
<evidence type="ECO:0000313" key="3">
    <source>
        <dbReference type="Proteomes" id="UP001372834"/>
    </source>
</evidence>
<feature type="region of interest" description="Disordered" evidence="1">
    <location>
        <begin position="73"/>
        <end position="101"/>
    </location>
</feature>
<proteinExistence type="predicted"/>
<sequence>METDRRGGYDLQGEVESDDAGVVEGADAMSTTARELGDGISQIGVFTEEENHRNISTHPSQRVAVALPVEISSREHGGKKMGNHPTDPDGQWKIEMEQSIR</sequence>
<evidence type="ECO:0000256" key="1">
    <source>
        <dbReference type="SAM" id="MobiDB-lite"/>
    </source>
</evidence>
<protein>
    <submittedName>
        <fullName evidence="2">Uncharacterized protein</fullName>
    </submittedName>
</protein>
<dbReference type="EMBL" id="JAWJWE010000040">
    <property type="protein sequence ID" value="KAK6619606.1"/>
    <property type="molecule type" value="Genomic_DNA"/>
</dbReference>
<name>A0AAN8P3Y8_POLSC</name>
<accession>A0AAN8P3Y8</accession>
<evidence type="ECO:0000313" key="2">
    <source>
        <dbReference type="EMBL" id="KAK6619606.1"/>
    </source>
</evidence>